<dbReference type="InterPro" id="IPR036974">
    <property type="entry name" value="PUA_sf"/>
</dbReference>
<evidence type="ECO:0000256" key="3">
    <source>
        <dbReference type="ARBA" id="ARBA00023235"/>
    </source>
</evidence>
<dbReference type="EMBL" id="UINC01087591">
    <property type="protein sequence ID" value="SVC37079.1"/>
    <property type="molecule type" value="Genomic_DNA"/>
</dbReference>
<feature type="domain" description="tRNA pseudouridylate synthase B C-terminal" evidence="6">
    <location>
        <begin position="163"/>
        <end position="206"/>
    </location>
</feature>
<evidence type="ECO:0000256" key="1">
    <source>
        <dbReference type="ARBA" id="ARBA00012787"/>
    </source>
</evidence>
<dbReference type="Pfam" id="PF16198">
    <property type="entry name" value="TruB_C_2"/>
    <property type="match status" value="1"/>
</dbReference>
<dbReference type="PANTHER" id="PTHR13767">
    <property type="entry name" value="TRNA-PSEUDOURIDINE SYNTHASE"/>
    <property type="match status" value="1"/>
</dbReference>
<accession>A0A382LK56</accession>
<dbReference type="HAMAP" id="MF_01080">
    <property type="entry name" value="TruB_bact"/>
    <property type="match status" value="1"/>
</dbReference>
<dbReference type="Pfam" id="PF01509">
    <property type="entry name" value="TruB_N"/>
    <property type="match status" value="1"/>
</dbReference>
<evidence type="ECO:0000259" key="6">
    <source>
        <dbReference type="Pfam" id="PF16198"/>
    </source>
</evidence>
<protein>
    <recommendedName>
        <fullName evidence="1">tRNA pseudouridine(55) synthase</fullName>
        <ecNumber evidence="1">5.4.99.25</ecNumber>
    </recommendedName>
</protein>
<evidence type="ECO:0000259" key="4">
    <source>
        <dbReference type="Pfam" id="PF01509"/>
    </source>
</evidence>
<organism evidence="7">
    <name type="scientific">marine metagenome</name>
    <dbReference type="NCBI Taxonomy" id="408172"/>
    <lineage>
        <taxon>unclassified sequences</taxon>
        <taxon>metagenomes</taxon>
        <taxon>ecological metagenomes</taxon>
    </lineage>
</organism>
<keyword evidence="2" id="KW-0819">tRNA processing</keyword>
<dbReference type="NCBIfam" id="TIGR00431">
    <property type="entry name" value="TruB"/>
    <property type="match status" value="1"/>
</dbReference>
<reference evidence="7" key="1">
    <citation type="submission" date="2018-05" db="EMBL/GenBank/DDBJ databases">
        <authorList>
            <person name="Lanie J.A."/>
            <person name="Ng W.-L."/>
            <person name="Kazmierczak K.M."/>
            <person name="Andrzejewski T.M."/>
            <person name="Davidsen T.M."/>
            <person name="Wayne K.J."/>
            <person name="Tettelin H."/>
            <person name="Glass J.I."/>
            <person name="Rusch D."/>
            <person name="Podicherti R."/>
            <person name="Tsui H.-C.T."/>
            <person name="Winkler M.E."/>
        </authorList>
    </citation>
    <scope>NUCLEOTIDE SEQUENCE</scope>
</reference>
<dbReference type="InterPro" id="IPR032819">
    <property type="entry name" value="TruB_C"/>
</dbReference>
<dbReference type="GO" id="GO:0003723">
    <property type="term" value="F:RNA binding"/>
    <property type="evidence" value="ECO:0007669"/>
    <property type="project" value="InterPro"/>
</dbReference>
<gene>
    <name evidence="7" type="ORF">METZ01_LOCUS289933</name>
</gene>
<dbReference type="InterPro" id="IPR002501">
    <property type="entry name" value="PsdUridine_synth_N"/>
</dbReference>
<feature type="domain" description="tRNA pseudouridine synthase II TruB subfamily 1 C-terminal" evidence="5">
    <location>
        <begin position="228"/>
        <end position="283"/>
    </location>
</feature>
<evidence type="ECO:0000259" key="5">
    <source>
        <dbReference type="Pfam" id="PF09157"/>
    </source>
</evidence>
<feature type="non-terminal residue" evidence="7">
    <location>
        <position position="1"/>
    </location>
</feature>
<feature type="domain" description="Pseudouridine synthase II N-terminal" evidence="4">
    <location>
        <begin position="15"/>
        <end position="162"/>
    </location>
</feature>
<dbReference type="PANTHER" id="PTHR13767:SF2">
    <property type="entry name" value="PSEUDOURIDYLATE SYNTHASE TRUB1"/>
    <property type="match status" value="1"/>
</dbReference>
<dbReference type="Pfam" id="PF09157">
    <property type="entry name" value="TruB-C_2"/>
    <property type="match status" value="1"/>
</dbReference>
<dbReference type="EC" id="5.4.99.25" evidence="1"/>
<keyword evidence="3" id="KW-0413">Isomerase</keyword>
<dbReference type="GO" id="GO:1990481">
    <property type="term" value="P:mRNA pseudouridine synthesis"/>
    <property type="evidence" value="ECO:0007669"/>
    <property type="project" value="TreeGrafter"/>
</dbReference>
<dbReference type="Gene3D" id="2.30.130.10">
    <property type="entry name" value="PUA domain"/>
    <property type="match status" value="1"/>
</dbReference>
<dbReference type="Gene3D" id="3.30.2350.10">
    <property type="entry name" value="Pseudouridine synthase"/>
    <property type="match status" value="1"/>
</dbReference>
<name>A0A382LK56_9ZZZZ</name>
<dbReference type="InterPro" id="IPR015240">
    <property type="entry name" value="tRNA_sdUridine_synth_fam1_C"/>
</dbReference>
<evidence type="ECO:0000313" key="7">
    <source>
        <dbReference type="EMBL" id="SVC37079.1"/>
    </source>
</evidence>
<dbReference type="SUPFAM" id="SSF55120">
    <property type="entry name" value="Pseudouridine synthase"/>
    <property type="match status" value="1"/>
</dbReference>
<sequence>VGWTSHDVVARLRGLTGQRRIGHTGALDPAATGVMILCLGRTTRLVEYMVPVAKSYEGEIVLGITTDTDDSDGDPIEKGCVPGFEVDLNLDLVASKFSGFIQQVPPAYSAIKVSGKRAYSVARSGEKPKLLPRQVYVQNLTLTRTGFDRLAIKVTCGSGTYIRSIARDIGMMLTTGGHLSSLKRVKNGRFTLRDAHTVSEIEELIKLDQLNQILLKPDAGILDLEVLTVSAQVATKISSGQNIFCNAKTLKFPKIMRCYDEEKQFLGIVELREGGIVHPKKVLIL</sequence>
<dbReference type="InterPro" id="IPR020103">
    <property type="entry name" value="PsdUridine_synth_cat_dom_sf"/>
</dbReference>
<dbReference type="AlphaFoldDB" id="A0A382LK56"/>
<dbReference type="InterPro" id="IPR014780">
    <property type="entry name" value="tRNA_psdUridine_synth_TruB"/>
</dbReference>
<proteinExistence type="inferred from homology"/>
<dbReference type="GO" id="GO:0006400">
    <property type="term" value="P:tRNA modification"/>
    <property type="evidence" value="ECO:0007669"/>
    <property type="project" value="TreeGrafter"/>
</dbReference>
<evidence type="ECO:0000256" key="2">
    <source>
        <dbReference type="ARBA" id="ARBA00022694"/>
    </source>
</evidence>
<dbReference type="GO" id="GO:0160148">
    <property type="term" value="F:tRNA pseudouridine(55) synthase activity"/>
    <property type="evidence" value="ECO:0007669"/>
    <property type="project" value="UniProtKB-EC"/>
</dbReference>